<dbReference type="KEGG" id="nec:KGD82_17120"/>
<dbReference type="EMBL" id="CP074402">
    <property type="protein sequence ID" value="QVJ00461.1"/>
    <property type="molecule type" value="Genomic_DNA"/>
</dbReference>
<dbReference type="Proteomes" id="UP000682416">
    <property type="component" value="Chromosome"/>
</dbReference>
<reference evidence="1" key="1">
    <citation type="submission" date="2021-05" db="EMBL/GenBank/DDBJ databases">
        <authorList>
            <person name="Kaiqin L."/>
            <person name="Jian G."/>
        </authorList>
    </citation>
    <scope>NUCLEOTIDE SEQUENCE</scope>
    <source>
        <strain evidence="1">HDS5</strain>
    </source>
</reference>
<name>A0A975L772_9ACTN</name>
<accession>A0A975L772</accession>
<evidence type="ECO:0000313" key="1">
    <source>
        <dbReference type="EMBL" id="QVJ00461.1"/>
    </source>
</evidence>
<gene>
    <name evidence="1" type="ORF">KGD82_17120</name>
</gene>
<proteinExistence type="predicted"/>
<keyword evidence="2" id="KW-1185">Reference proteome</keyword>
<evidence type="ECO:0000313" key="2">
    <source>
        <dbReference type="Proteomes" id="UP000682416"/>
    </source>
</evidence>
<organism evidence="1 2">
    <name type="scientific">Nocardiopsis eucommiae</name>
    <dbReference type="NCBI Taxonomy" id="2831970"/>
    <lineage>
        <taxon>Bacteria</taxon>
        <taxon>Bacillati</taxon>
        <taxon>Actinomycetota</taxon>
        <taxon>Actinomycetes</taxon>
        <taxon>Streptosporangiales</taxon>
        <taxon>Nocardiopsidaceae</taxon>
        <taxon>Nocardiopsis</taxon>
    </lineage>
</organism>
<protein>
    <submittedName>
        <fullName evidence="1">Uncharacterized protein</fullName>
    </submittedName>
</protein>
<sequence>MWRTPISGDGLTSHLWEIRAHVREGGIYFNRPQAADEALDYLWREHPETRDLLKEWVPEAVASLDSRYRLEAARRWLRLARRHRDFSPVRMLLEEWGDAAALMWEAIPAVAEAAVSPEFGPQVRLALYNVARSPGVRLRDRTVLEVCRVYGRVQPATALTRLRHIAEKVPAYWDGRLFQALEDIATETENTGTVLESLVEWVDGPRKGRAAAVAGAALCRLLALGDEPGPRVITALRTRELARESVVSAWCAAASCETEVGRALWVWLDALSDRRDASDVGFETLRVAARAHEPFRRSLERWLNRWRHAHPYKAPGIEDLWRIMNQERQR</sequence>
<dbReference type="AlphaFoldDB" id="A0A975L772"/>